<sequence>MTATTVHEVRRNSPAAQRRRRNDRWMRLVVVVLIALAIIATLVPIYFVVIAAVNPTGSLTTSNLLPRTFTLDNFAQLFINPNVPFGLWFLNSLKISLIVTAIVTLVVFMSAYAFSRMRFRGREGVLMTIVLLQVFPNILAMVAIFLLVSQMGSLTPALGLNSHLTIIFIYVGGALGGNIWLLKGYMDSVPREIDESATIDGASHWIIFSRLIFPLVRPMLAVVAVLTFSGAYSEILVMQVLVRDREAFTLPLGLYTMSQSEFLTDFGVFSAGAFVAALPPLILFYISQKWLISGLTQGAVKS</sequence>
<keyword evidence="12" id="KW-1185">Reference proteome</keyword>
<evidence type="ECO:0000259" key="10">
    <source>
        <dbReference type="PROSITE" id="PS50928"/>
    </source>
</evidence>
<dbReference type="AlphaFoldDB" id="A0A8J3DTZ4"/>
<protein>
    <submittedName>
        <fullName evidence="11">Cyclodextrin transporter permease</fullName>
    </submittedName>
</protein>
<evidence type="ECO:0000256" key="2">
    <source>
        <dbReference type="ARBA" id="ARBA00009047"/>
    </source>
</evidence>
<evidence type="ECO:0000256" key="5">
    <source>
        <dbReference type="ARBA" id="ARBA00022597"/>
    </source>
</evidence>
<dbReference type="GO" id="GO:0005886">
    <property type="term" value="C:plasma membrane"/>
    <property type="evidence" value="ECO:0007669"/>
    <property type="project" value="UniProtKB-SubCell"/>
</dbReference>
<feature type="transmembrane region" description="Helical" evidence="9">
    <location>
        <begin position="160"/>
        <end position="182"/>
    </location>
</feature>
<keyword evidence="5" id="KW-0762">Sugar transport</keyword>
<proteinExistence type="inferred from homology"/>
<evidence type="ECO:0000256" key="8">
    <source>
        <dbReference type="ARBA" id="ARBA00023136"/>
    </source>
</evidence>
<dbReference type="InterPro" id="IPR050901">
    <property type="entry name" value="BP-dep_ABC_trans_perm"/>
</dbReference>
<dbReference type="SUPFAM" id="SSF161098">
    <property type="entry name" value="MetI-like"/>
    <property type="match status" value="1"/>
</dbReference>
<dbReference type="InterPro" id="IPR000515">
    <property type="entry name" value="MetI-like"/>
</dbReference>
<keyword evidence="7 9" id="KW-1133">Transmembrane helix</keyword>
<gene>
    <name evidence="11" type="ORF">GCM10011600_02220</name>
</gene>
<reference evidence="11" key="1">
    <citation type="journal article" date="2014" name="Int. J. Syst. Evol. Microbiol.">
        <title>Complete genome sequence of Corynebacterium casei LMG S-19264T (=DSM 44701T), isolated from a smear-ripened cheese.</title>
        <authorList>
            <consortium name="US DOE Joint Genome Institute (JGI-PGF)"/>
            <person name="Walter F."/>
            <person name="Albersmeier A."/>
            <person name="Kalinowski J."/>
            <person name="Ruckert C."/>
        </authorList>
    </citation>
    <scope>NUCLEOTIDE SEQUENCE</scope>
    <source>
        <strain evidence="11">CGMCC 1.16548</strain>
    </source>
</reference>
<accession>A0A8J3DTZ4</accession>
<reference evidence="11" key="2">
    <citation type="submission" date="2020-09" db="EMBL/GenBank/DDBJ databases">
        <authorList>
            <person name="Sun Q."/>
            <person name="Zhou Y."/>
        </authorList>
    </citation>
    <scope>NUCLEOTIDE SEQUENCE</scope>
    <source>
        <strain evidence="11">CGMCC 1.16548</strain>
    </source>
</reference>
<dbReference type="GO" id="GO:0015423">
    <property type="term" value="F:ABC-type maltose transporter activity"/>
    <property type="evidence" value="ECO:0007669"/>
    <property type="project" value="TreeGrafter"/>
</dbReference>
<evidence type="ECO:0000313" key="12">
    <source>
        <dbReference type="Proteomes" id="UP000617531"/>
    </source>
</evidence>
<keyword evidence="6 9" id="KW-0812">Transmembrane</keyword>
<dbReference type="Proteomes" id="UP000617531">
    <property type="component" value="Unassembled WGS sequence"/>
</dbReference>
<dbReference type="PANTHER" id="PTHR32243">
    <property type="entry name" value="MALTOSE TRANSPORT SYSTEM PERMEASE-RELATED"/>
    <property type="match status" value="1"/>
</dbReference>
<keyword evidence="4" id="KW-1003">Cell membrane</keyword>
<evidence type="ECO:0000256" key="7">
    <source>
        <dbReference type="ARBA" id="ARBA00022989"/>
    </source>
</evidence>
<organism evidence="11 12">
    <name type="scientific">Pseudolysinimonas yzui</name>
    <dbReference type="NCBI Taxonomy" id="2708254"/>
    <lineage>
        <taxon>Bacteria</taxon>
        <taxon>Bacillati</taxon>
        <taxon>Actinomycetota</taxon>
        <taxon>Actinomycetes</taxon>
        <taxon>Micrococcales</taxon>
        <taxon>Microbacteriaceae</taxon>
        <taxon>Pseudolysinimonas</taxon>
    </lineage>
</organism>
<keyword evidence="3 9" id="KW-0813">Transport</keyword>
<dbReference type="PROSITE" id="PS50928">
    <property type="entry name" value="ABC_TM1"/>
    <property type="match status" value="1"/>
</dbReference>
<evidence type="ECO:0000256" key="4">
    <source>
        <dbReference type="ARBA" id="ARBA00022475"/>
    </source>
</evidence>
<dbReference type="CDD" id="cd06261">
    <property type="entry name" value="TM_PBP2"/>
    <property type="match status" value="1"/>
</dbReference>
<feature type="transmembrane region" description="Helical" evidence="9">
    <location>
        <begin position="28"/>
        <end position="53"/>
    </location>
</feature>
<evidence type="ECO:0000256" key="9">
    <source>
        <dbReference type="RuleBase" id="RU363032"/>
    </source>
</evidence>
<comment type="similarity">
    <text evidence="2">Belongs to the binding-protein-dependent transport system permease family. MalFG subfamily.</text>
</comment>
<keyword evidence="8 9" id="KW-0472">Membrane</keyword>
<dbReference type="Gene3D" id="1.10.3720.10">
    <property type="entry name" value="MetI-like"/>
    <property type="match status" value="1"/>
</dbReference>
<name>A0A8J3DTZ4_9MICO</name>
<dbReference type="PANTHER" id="PTHR32243:SF50">
    <property type="entry name" value="MALTOSE_MALTODEXTRIN TRANSPORT SYSTEM PERMEASE PROTEIN MALG"/>
    <property type="match status" value="1"/>
</dbReference>
<feature type="domain" description="ABC transmembrane type-1" evidence="10">
    <location>
        <begin position="89"/>
        <end position="287"/>
    </location>
</feature>
<dbReference type="RefSeq" id="WP_191281547.1">
    <property type="nucleotide sequence ID" value="NZ_BNAI01000001.1"/>
</dbReference>
<evidence type="ECO:0000256" key="3">
    <source>
        <dbReference type="ARBA" id="ARBA00022448"/>
    </source>
</evidence>
<evidence type="ECO:0000313" key="11">
    <source>
        <dbReference type="EMBL" id="GHF05290.1"/>
    </source>
</evidence>
<feature type="transmembrane region" description="Helical" evidence="9">
    <location>
        <begin position="262"/>
        <end position="286"/>
    </location>
</feature>
<dbReference type="EMBL" id="BNAI01000001">
    <property type="protein sequence ID" value="GHF05290.1"/>
    <property type="molecule type" value="Genomic_DNA"/>
</dbReference>
<feature type="transmembrane region" description="Helical" evidence="9">
    <location>
        <begin position="219"/>
        <end position="242"/>
    </location>
</feature>
<evidence type="ECO:0000256" key="6">
    <source>
        <dbReference type="ARBA" id="ARBA00022692"/>
    </source>
</evidence>
<comment type="subcellular location">
    <subcellularLocation>
        <location evidence="1 9">Cell membrane</location>
        <topology evidence="1 9">Multi-pass membrane protein</topology>
    </subcellularLocation>
</comment>
<dbReference type="GO" id="GO:0042956">
    <property type="term" value="P:maltodextrin transmembrane transport"/>
    <property type="evidence" value="ECO:0007669"/>
    <property type="project" value="TreeGrafter"/>
</dbReference>
<comment type="caution">
    <text evidence="11">The sequence shown here is derived from an EMBL/GenBank/DDBJ whole genome shotgun (WGS) entry which is preliminary data.</text>
</comment>
<feature type="transmembrane region" description="Helical" evidence="9">
    <location>
        <begin position="126"/>
        <end position="148"/>
    </location>
</feature>
<dbReference type="Pfam" id="PF00528">
    <property type="entry name" value="BPD_transp_1"/>
    <property type="match status" value="1"/>
</dbReference>
<feature type="transmembrane region" description="Helical" evidence="9">
    <location>
        <begin position="95"/>
        <end position="114"/>
    </location>
</feature>
<dbReference type="InterPro" id="IPR035906">
    <property type="entry name" value="MetI-like_sf"/>
</dbReference>
<evidence type="ECO:0000256" key="1">
    <source>
        <dbReference type="ARBA" id="ARBA00004651"/>
    </source>
</evidence>